<evidence type="ECO:0008006" key="5">
    <source>
        <dbReference type="Google" id="ProtNLM"/>
    </source>
</evidence>
<keyword evidence="2" id="KW-1133">Transmembrane helix</keyword>
<gene>
    <name evidence="3" type="ORF">GCM10009627_14940</name>
</gene>
<evidence type="ECO:0000313" key="3">
    <source>
        <dbReference type="EMBL" id="GAA1493148.1"/>
    </source>
</evidence>
<keyword evidence="2" id="KW-0812">Transmembrane</keyword>
<evidence type="ECO:0000256" key="2">
    <source>
        <dbReference type="SAM" id="Phobius"/>
    </source>
</evidence>
<dbReference type="EMBL" id="BAAAJX010000005">
    <property type="protein sequence ID" value="GAA1493148.1"/>
    <property type="molecule type" value="Genomic_DNA"/>
</dbReference>
<comment type="caution">
    <text evidence="3">The sequence shown here is derived from an EMBL/GenBank/DDBJ whole genome shotgun (WGS) entry which is preliminary data.</text>
</comment>
<feature type="transmembrane region" description="Helical" evidence="2">
    <location>
        <begin position="193"/>
        <end position="212"/>
    </location>
</feature>
<dbReference type="Proteomes" id="UP001501742">
    <property type="component" value="Unassembled WGS sequence"/>
</dbReference>
<reference evidence="3 4" key="1">
    <citation type="journal article" date="2019" name="Int. J. Syst. Evol. Microbiol.">
        <title>The Global Catalogue of Microorganisms (GCM) 10K type strain sequencing project: providing services to taxonomists for standard genome sequencing and annotation.</title>
        <authorList>
            <consortium name="The Broad Institute Genomics Platform"/>
            <consortium name="The Broad Institute Genome Sequencing Center for Infectious Disease"/>
            <person name="Wu L."/>
            <person name="Ma J."/>
        </authorList>
    </citation>
    <scope>NUCLEOTIDE SEQUENCE [LARGE SCALE GENOMIC DNA]</scope>
    <source>
        <strain evidence="3 4">JCM 12140</strain>
    </source>
</reference>
<feature type="transmembrane region" description="Helical" evidence="2">
    <location>
        <begin position="218"/>
        <end position="237"/>
    </location>
</feature>
<evidence type="ECO:0000256" key="1">
    <source>
        <dbReference type="SAM" id="MobiDB-lite"/>
    </source>
</evidence>
<accession>A0ABN1ZEQ8</accession>
<keyword evidence="2" id="KW-0472">Membrane</keyword>
<feature type="region of interest" description="Disordered" evidence="1">
    <location>
        <begin position="89"/>
        <end position="141"/>
    </location>
</feature>
<keyword evidence="4" id="KW-1185">Reference proteome</keyword>
<evidence type="ECO:0000313" key="4">
    <source>
        <dbReference type="Proteomes" id="UP001501742"/>
    </source>
</evidence>
<protein>
    <recommendedName>
        <fullName evidence="5">LXG domain-containing protein</fullName>
    </recommendedName>
</protein>
<organism evidence="3 4">
    <name type="scientific">Curtobacterium herbarum</name>
    <dbReference type="NCBI Taxonomy" id="150122"/>
    <lineage>
        <taxon>Bacteria</taxon>
        <taxon>Bacillati</taxon>
        <taxon>Actinomycetota</taxon>
        <taxon>Actinomycetes</taxon>
        <taxon>Micrococcales</taxon>
        <taxon>Microbacteriaceae</taxon>
        <taxon>Curtobacterium</taxon>
    </lineage>
</organism>
<feature type="compositionally biased region" description="Low complexity" evidence="1">
    <location>
        <begin position="127"/>
        <end position="141"/>
    </location>
</feature>
<sequence>MADVPVVQELVTYYKTIAEEITSEADVLRRIGDGDDSQFKGSTADAVRKKSKEVAASLTKMSGRYDAIRDALTAYLPELQHALDESAGALRDAEEADAAGTRAASMPDPSKDRAQDAPPMTTEEQDAVSAKGRAASAAQGDSDAAKARLHRALDGITTAGKAAAATIRESWHDGLHDTLGDKIKAFFSKLLKMIVKIFTYIGIALAALAILIPGVGVLAIMGAVAAGVGLVAQLGLVAIGEGNVFDLVMAVVGVATLGIGSGIAKATSVAVKSGLKAGKVSMTAKLGERLAPLKDFRSEAIGKINSLKTQIGGKTGAVEHVDGAMSGFTQNALRDVGTKGLGAAKTISDQLRRNLEPLVEQKGALQGGIKSAEAQIVKQEGLVRGADDLIAANMKDVDRAIGAFTSKFPDNPNWWNLRQVGTTAKNDWSTVSKQFGSDLFTKKGFDGWAERLAGIDGQVNRSNIDKWLGESGFAGVGSSAPKWHAWVNGGMSAQGKAYSITGLVINPTMMGNDQQRPWTESYGEFKHPITT</sequence>
<name>A0ABN1ZEQ8_9MICO</name>
<proteinExistence type="predicted"/>
<feature type="transmembrane region" description="Helical" evidence="2">
    <location>
        <begin position="244"/>
        <end position="264"/>
    </location>
</feature>